<dbReference type="PANTHER" id="PTHR21089">
    <property type="entry name" value="SHIKIMATE DEHYDROGENASE"/>
    <property type="match status" value="1"/>
</dbReference>
<evidence type="ECO:0000313" key="1">
    <source>
        <dbReference type="EMBL" id="MBI1756654.1"/>
    </source>
</evidence>
<comment type="caution">
    <text evidence="1">The sequence shown here is derived from an EMBL/GenBank/DDBJ whole genome shotgun (WGS) entry which is preliminary data.</text>
</comment>
<dbReference type="GO" id="GO:0005829">
    <property type="term" value="C:cytosol"/>
    <property type="evidence" value="ECO:0007669"/>
    <property type="project" value="TreeGrafter"/>
</dbReference>
<dbReference type="CDD" id="cd01065">
    <property type="entry name" value="NAD_bind_Shikimate_DH"/>
    <property type="match status" value="1"/>
</dbReference>
<evidence type="ECO:0008006" key="3">
    <source>
        <dbReference type="Google" id="ProtNLM"/>
    </source>
</evidence>
<dbReference type="InterPro" id="IPR022893">
    <property type="entry name" value="Shikimate_DH_fam"/>
</dbReference>
<dbReference type="EMBL" id="JACOSL010000037">
    <property type="protein sequence ID" value="MBI1756654.1"/>
    <property type="molecule type" value="Genomic_DNA"/>
</dbReference>
<dbReference type="SUPFAM" id="SSF53223">
    <property type="entry name" value="Aminoacid dehydrogenase-like, N-terminal domain"/>
    <property type="match status" value="1"/>
</dbReference>
<dbReference type="GO" id="GO:0009423">
    <property type="term" value="P:chorismate biosynthetic process"/>
    <property type="evidence" value="ECO:0007669"/>
    <property type="project" value="TreeGrafter"/>
</dbReference>
<dbReference type="Proteomes" id="UP000727962">
    <property type="component" value="Unassembled WGS sequence"/>
</dbReference>
<proteinExistence type="predicted"/>
<dbReference type="GO" id="GO:0019632">
    <property type="term" value="P:shikimate metabolic process"/>
    <property type="evidence" value="ECO:0007669"/>
    <property type="project" value="TreeGrafter"/>
</dbReference>
<dbReference type="InterPro" id="IPR036291">
    <property type="entry name" value="NAD(P)-bd_dom_sf"/>
</dbReference>
<accession>A0A931LUX9</accession>
<dbReference type="PANTHER" id="PTHR21089:SF1">
    <property type="entry name" value="BIFUNCTIONAL 3-DEHYDROQUINATE DEHYDRATASE_SHIKIMATE DEHYDROGENASE, CHLOROPLASTIC"/>
    <property type="match status" value="1"/>
</dbReference>
<protein>
    <recommendedName>
        <fullName evidence="3">Shikimate dehydrogenase</fullName>
    </recommendedName>
</protein>
<dbReference type="InterPro" id="IPR046346">
    <property type="entry name" value="Aminoacid_DH-like_N_sf"/>
</dbReference>
<dbReference type="SUPFAM" id="SSF51735">
    <property type="entry name" value="NAD(P)-binding Rossmann-fold domains"/>
    <property type="match status" value="1"/>
</dbReference>
<sequence>MPAWQEVTRFEDDRVHLGVLVDKTDPSPTIDLQRRALIALDMKGDCLPIEIPSAEFPEAIEHLAKCGFAGLSVERPLKVFAAKFATRFWVARQSQGVANALKFQDGIYAQNTEIPAIVSLISKIEPGLALVLGSGPAARSVTMALFDQGWQVRVWNRNALRSRPMVSYFQRFGKVEMSPNPDPSGCRLVANATPLGKKAGEQPPLLWAYVRPKTAFLDMVYRRVPTEFLRSASGRGLATIDGREVVIEQLALAVEWWLGGGVLRNPLREVMGLRAVVHPIS</sequence>
<dbReference type="GO" id="GO:0004764">
    <property type="term" value="F:shikimate 3-dehydrogenase (NADP+) activity"/>
    <property type="evidence" value="ECO:0007669"/>
    <property type="project" value="InterPro"/>
</dbReference>
<reference evidence="1" key="1">
    <citation type="submission" date="2020-07" db="EMBL/GenBank/DDBJ databases">
        <title>Huge and variable diversity of episymbiotic CPR bacteria and DPANN archaea in groundwater ecosystems.</title>
        <authorList>
            <person name="He C.Y."/>
            <person name="Keren R."/>
            <person name="Whittaker M."/>
            <person name="Farag I.F."/>
            <person name="Doudna J."/>
            <person name="Cate J.H.D."/>
            <person name="Banfield J.F."/>
        </authorList>
    </citation>
    <scope>NUCLEOTIDE SEQUENCE</scope>
    <source>
        <strain evidence="1">NC_groundwater_17_Pr7_B-0.1um_64_12</strain>
    </source>
</reference>
<organism evidence="1 2">
    <name type="scientific">Fimbriimonas ginsengisoli</name>
    <dbReference type="NCBI Taxonomy" id="1005039"/>
    <lineage>
        <taxon>Bacteria</taxon>
        <taxon>Bacillati</taxon>
        <taxon>Armatimonadota</taxon>
        <taxon>Fimbriimonadia</taxon>
        <taxon>Fimbriimonadales</taxon>
        <taxon>Fimbriimonadaceae</taxon>
        <taxon>Fimbriimonas</taxon>
    </lineage>
</organism>
<gene>
    <name evidence="1" type="ORF">HYR64_06055</name>
</gene>
<dbReference type="GO" id="GO:0050661">
    <property type="term" value="F:NADP binding"/>
    <property type="evidence" value="ECO:0007669"/>
    <property type="project" value="TreeGrafter"/>
</dbReference>
<name>A0A931LUX9_FIMGI</name>
<dbReference type="AlphaFoldDB" id="A0A931LUX9"/>
<dbReference type="Gene3D" id="3.40.50.10860">
    <property type="entry name" value="Leucine Dehydrogenase, chain A, domain 1"/>
    <property type="match status" value="1"/>
</dbReference>
<dbReference type="Gene3D" id="3.40.50.720">
    <property type="entry name" value="NAD(P)-binding Rossmann-like Domain"/>
    <property type="match status" value="1"/>
</dbReference>
<evidence type="ECO:0000313" key="2">
    <source>
        <dbReference type="Proteomes" id="UP000727962"/>
    </source>
</evidence>